<accession>A0ABQ6N6Z5</accession>
<comment type="caution">
    <text evidence="1">The sequence shown here is derived from an EMBL/GenBank/DDBJ whole genome shotgun (WGS) entry which is preliminary data.</text>
</comment>
<sequence>MSPTLPCPKSKWELTLAATDDYDETPQTWYVDTANGAISIHSNDGVGGTRVEEFVNGQKFTYQMSDPEQNQEMDTDAFCAQVNPDTYDGDCAVLAAEVVADALTLEEQMAGSKSSCTSEAFDVTIEQVAITENGNVAVGGFNVKMVDGLPTAILDGEDSTVVVATINSIEEWADDLDISGCSDDGSDDRRILGMLEAIGESRRRRTTEGEVDAEVQTARDHLNDIYMGMLAKTEAGTELTDQAARHLDWQQWGTQTDWCGASHTYGIAPCPGDPDMTGSYDDNAACHRHDHDAYYKQIAGGMACVLTCANDKALTENSNHWAVQAVFGKWGIAALTWGCLDNGDYNCWNWKPWGWGGYWRYGEYCYGEFTKRGPERFDNVLFNWNWQNQKEYVEYVEKGVCITKFTDDEGEWIQSWSSC</sequence>
<name>A0ABQ6N6Z5_9STRA</name>
<protein>
    <submittedName>
        <fullName evidence="1">Uncharacterized protein</fullName>
    </submittedName>
</protein>
<reference evidence="1 2" key="1">
    <citation type="journal article" date="2023" name="Commun. Biol.">
        <title>Genome analysis of Parmales, the sister group of diatoms, reveals the evolutionary specialization of diatoms from phago-mixotrophs to photoautotrophs.</title>
        <authorList>
            <person name="Ban H."/>
            <person name="Sato S."/>
            <person name="Yoshikawa S."/>
            <person name="Yamada K."/>
            <person name="Nakamura Y."/>
            <person name="Ichinomiya M."/>
            <person name="Sato N."/>
            <person name="Blanc-Mathieu R."/>
            <person name="Endo H."/>
            <person name="Kuwata A."/>
            <person name="Ogata H."/>
        </authorList>
    </citation>
    <scope>NUCLEOTIDE SEQUENCE [LARGE SCALE GENOMIC DNA]</scope>
</reference>
<dbReference type="EMBL" id="BRYB01002250">
    <property type="protein sequence ID" value="GMI41897.1"/>
    <property type="molecule type" value="Genomic_DNA"/>
</dbReference>
<proteinExistence type="predicted"/>
<dbReference type="Proteomes" id="UP001165060">
    <property type="component" value="Unassembled WGS sequence"/>
</dbReference>
<gene>
    <name evidence="1" type="ORF">TeGR_g4118</name>
</gene>
<organism evidence="1 2">
    <name type="scientific">Tetraparma gracilis</name>
    <dbReference type="NCBI Taxonomy" id="2962635"/>
    <lineage>
        <taxon>Eukaryota</taxon>
        <taxon>Sar</taxon>
        <taxon>Stramenopiles</taxon>
        <taxon>Ochrophyta</taxon>
        <taxon>Bolidophyceae</taxon>
        <taxon>Parmales</taxon>
        <taxon>Triparmaceae</taxon>
        <taxon>Tetraparma</taxon>
    </lineage>
</organism>
<keyword evidence="2" id="KW-1185">Reference proteome</keyword>
<evidence type="ECO:0000313" key="2">
    <source>
        <dbReference type="Proteomes" id="UP001165060"/>
    </source>
</evidence>
<evidence type="ECO:0000313" key="1">
    <source>
        <dbReference type="EMBL" id="GMI41897.1"/>
    </source>
</evidence>